<evidence type="ECO:0000313" key="2">
    <source>
        <dbReference type="EMBL" id="GFE78624.1"/>
    </source>
</evidence>
<feature type="transmembrane region" description="Helical" evidence="1">
    <location>
        <begin position="978"/>
        <end position="999"/>
    </location>
</feature>
<dbReference type="PANTHER" id="PTHR32063:SF24">
    <property type="entry name" value="CATION EFFLUX SYSTEM (ACRB_ACRD_ACRF FAMILY)"/>
    <property type="match status" value="1"/>
</dbReference>
<feature type="transmembrane region" description="Helical" evidence="1">
    <location>
        <begin position="881"/>
        <end position="905"/>
    </location>
</feature>
<dbReference type="InterPro" id="IPR027463">
    <property type="entry name" value="AcrB_DN_DC_subdom"/>
</dbReference>
<sequence length="1035" mass="113298">MSFLEFPIKRYQFTLVAFAMLVALGISSFSSIPRQEDPYFPIPIYQIIVAYPGAEPRDVERLVVKPIEDRISELDDIKKIESFSNDGLATILPEFYSTADAEEKYDEVVREINALRPTLPAEIARLEIKKSNPGLVNIVQFALVSPDAPYRELEDQARDLKDLLKAVDGVRTSETWAYPARELRVALDLPRMAELKLAPSRVIEALQSENTTVPGGAIDVGSRSFSVKTSGSYESLDEVRDTVVAAVDGRTVRIRDIAEVHWDTQEHTYTGRFNGQRAVFVTANQKDGYNIFEVRGRVLEAAKKFEQQLPKRIKLELGFDQSENVATRLNRLTTDFAIAIALVAITLLPLGLRAASIVMISIPLSLAIGVSTLHMVGYSLNQISIAGFVVALGLLVDDSIVVVENISRFLREGHSRTEAAILATRQIFLAILGCTATIIFAFLPLMMLSGPSGKFIRVLPTAVLSTVMASLLIALTIIPFLASRILSKHENPEGNRLLQSVQRGIHRFYQPLLHRALAKPRLTVWGSLAACLVIMIGVGGIIGFSLFPKADTPNFLITVETPDGSSIAETDRALKFVENRLSAMPDVASYFTNLGHGNPKIYYNEFGNEGATNYGDIFVKLKEYDTTDTPKKLETLRRELKQYPNAHIYVKEFQNGPPITAPIAIRVIGPELDELDRLAARVEQVIKETPGTRDVENPVRIKRTDLQLKIDSQKAALFGVPAIEFDRAVRLAVAGVPASRYKETDGEQYDIMVRTPITERADIHALDQVRVTTLSGATLPLSQLAQVEFTGAPTQIDRYNRARAVTINAEVHNGYNTDRVTTEVLRRLDEMQWPRGYSYVPGGELESRAESFGGLQAATIVALLGIVAVLVLEFGSFKSTLIVLSVVPFGIAGGILALGLAGYSISFTATIGFIALIGIETKNSILLVDFTNQLRAEGVPLDEAIERAGEIRFLPILLTSATAIGGLLPLALQNAGMYSPLAWVIIGGLISSTLIARIVTPVMYKLIPPTIEVKKPAAAPATSPEAPGHISPATP</sequence>
<feature type="transmembrane region" description="Helical" evidence="1">
    <location>
        <begin position="332"/>
        <end position="350"/>
    </location>
</feature>
<dbReference type="Gene3D" id="3.30.70.1440">
    <property type="entry name" value="Multidrug efflux transporter AcrB pore domain"/>
    <property type="match status" value="1"/>
</dbReference>
<organism evidence="2 3">
    <name type="scientific">Steroidobacter agaridevorans</name>
    <dbReference type="NCBI Taxonomy" id="2695856"/>
    <lineage>
        <taxon>Bacteria</taxon>
        <taxon>Pseudomonadati</taxon>
        <taxon>Pseudomonadota</taxon>
        <taxon>Gammaproteobacteria</taxon>
        <taxon>Steroidobacterales</taxon>
        <taxon>Steroidobacteraceae</taxon>
        <taxon>Steroidobacter</taxon>
    </lineage>
</organism>
<keyword evidence="1" id="KW-0812">Transmembrane</keyword>
<proteinExistence type="predicted"/>
<feature type="transmembrane region" description="Helical" evidence="1">
    <location>
        <begin position="427"/>
        <end position="447"/>
    </location>
</feature>
<comment type="caution">
    <text evidence="2">The sequence shown here is derived from an EMBL/GenBank/DDBJ whole genome shotgun (WGS) entry which is preliminary data.</text>
</comment>
<dbReference type="GO" id="GO:0042910">
    <property type="term" value="F:xenobiotic transmembrane transporter activity"/>
    <property type="evidence" value="ECO:0007669"/>
    <property type="project" value="TreeGrafter"/>
</dbReference>
<keyword evidence="3" id="KW-1185">Reference proteome</keyword>
<dbReference type="AlphaFoldDB" id="A0A829Y5W9"/>
<name>A0A829Y5W9_9GAMM</name>
<dbReference type="PRINTS" id="PR00702">
    <property type="entry name" value="ACRIFLAVINRP"/>
</dbReference>
<reference evidence="3" key="1">
    <citation type="submission" date="2020-01" db="EMBL/GenBank/DDBJ databases">
        <title>'Steroidobacter agaridevorans' sp. nov., agar-degrading bacteria isolated from rhizosphere soils.</title>
        <authorList>
            <person name="Ikenaga M."/>
            <person name="Kataoka M."/>
            <person name="Murouchi A."/>
            <person name="Katsuragi S."/>
            <person name="Sakai M."/>
        </authorList>
    </citation>
    <scope>NUCLEOTIDE SEQUENCE [LARGE SCALE GENOMIC DNA]</scope>
    <source>
        <strain evidence="3">YU21-B</strain>
    </source>
</reference>
<feature type="transmembrane region" description="Helical" evidence="1">
    <location>
        <begin position="855"/>
        <end position="874"/>
    </location>
</feature>
<dbReference type="PANTHER" id="PTHR32063">
    <property type="match status" value="1"/>
</dbReference>
<dbReference type="EMBL" id="BLJN01000001">
    <property type="protein sequence ID" value="GFE78624.1"/>
    <property type="molecule type" value="Genomic_DNA"/>
</dbReference>
<dbReference type="Pfam" id="PF00873">
    <property type="entry name" value="ACR_tran"/>
    <property type="match status" value="1"/>
</dbReference>
<accession>A0A829Y5W9</accession>
<feature type="transmembrane region" description="Helical" evidence="1">
    <location>
        <begin position="383"/>
        <end position="406"/>
    </location>
</feature>
<dbReference type="Gene3D" id="3.30.70.1430">
    <property type="entry name" value="Multidrug efflux transporter AcrB pore domain"/>
    <property type="match status" value="2"/>
</dbReference>
<dbReference type="SUPFAM" id="SSF82714">
    <property type="entry name" value="Multidrug efflux transporter AcrB TolC docking domain, DN and DC subdomains"/>
    <property type="match status" value="2"/>
</dbReference>
<evidence type="ECO:0000256" key="1">
    <source>
        <dbReference type="SAM" id="Phobius"/>
    </source>
</evidence>
<dbReference type="Gene3D" id="3.30.70.1320">
    <property type="entry name" value="Multidrug efflux transporter AcrB pore domain like"/>
    <property type="match status" value="1"/>
</dbReference>
<feature type="transmembrane region" description="Helical" evidence="1">
    <location>
        <begin position="951"/>
        <end position="972"/>
    </location>
</feature>
<evidence type="ECO:0000313" key="3">
    <source>
        <dbReference type="Proteomes" id="UP000445000"/>
    </source>
</evidence>
<dbReference type="GO" id="GO:0005886">
    <property type="term" value="C:plasma membrane"/>
    <property type="evidence" value="ECO:0007669"/>
    <property type="project" value="TreeGrafter"/>
</dbReference>
<gene>
    <name evidence="2" type="primary">acrB5</name>
    <name evidence="2" type="ORF">GCM10011487_06240</name>
</gene>
<keyword evidence="1" id="KW-1133">Transmembrane helix</keyword>
<dbReference type="SUPFAM" id="SSF82866">
    <property type="entry name" value="Multidrug efflux transporter AcrB transmembrane domain"/>
    <property type="match status" value="2"/>
</dbReference>
<dbReference type="Proteomes" id="UP000445000">
    <property type="component" value="Unassembled WGS sequence"/>
</dbReference>
<feature type="transmembrane region" description="Helical" evidence="1">
    <location>
        <begin position="459"/>
        <end position="482"/>
    </location>
</feature>
<feature type="transmembrane region" description="Helical" evidence="1">
    <location>
        <begin position="522"/>
        <end position="547"/>
    </location>
</feature>
<keyword evidence="1" id="KW-0472">Membrane</keyword>
<dbReference type="Gene3D" id="3.30.2090.10">
    <property type="entry name" value="Multidrug efflux transporter AcrB TolC docking domain, DN and DC subdomains"/>
    <property type="match status" value="2"/>
</dbReference>
<dbReference type="InterPro" id="IPR001036">
    <property type="entry name" value="Acrflvin-R"/>
</dbReference>
<dbReference type="SUPFAM" id="SSF82693">
    <property type="entry name" value="Multidrug efflux transporter AcrB pore domain, PN1, PN2, PC1 and PC2 subdomains"/>
    <property type="match status" value="3"/>
</dbReference>
<dbReference type="RefSeq" id="WP_161810499.1">
    <property type="nucleotide sequence ID" value="NZ_BLJN01000001.1"/>
</dbReference>
<dbReference type="Gene3D" id="1.20.1640.10">
    <property type="entry name" value="Multidrug efflux transporter AcrB transmembrane domain"/>
    <property type="match status" value="2"/>
</dbReference>
<feature type="transmembrane region" description="Helical" evidence="1">
    <location>
        <begin position="911"/>
        <end position="930"/>
    </location>
</feature>
<protein>
    <submittedName>
        <fullName evidence="2">Multidrug transporter AcrB</fullName>
    </submittedName>
</protein>